<sequence length="194" mass="21337">MASLRAALLLLPPLSVVVAMAARCLCRVMARKLSALARSQFACLPSGGPSFRYLVSSPSVEDIKGGGGQLPVGLYSRRTTRRRGPGGSCVGEESEEEECMFCLSGIEEGSEVRELRCRHLFHRACLDRWVRARPVGATCPLCRGRLLASPPWEVAGYYDDDFEEEGDEEAVEEDSDMMLLMACVRSSSSWLWPS</sequence>
<organism evidence="7 8">
    <name type="scientific">Miscanthus lutarioriparius</name>
    <dbReference type="NCBI Taxonomy" id="422564"/>
    <lineage>
        <taxon>Eukaryota</taxon>
        <taxon>Viridiplantae</taxon>
        <taxon>Streptophyta</taxon>
        <taxon>Embryophyta</taxon>
        <taxon>Tracheophyta</taxon>
        <taxon>Spermatophyta</taxon>
        <taxon>Magnoliopsida</taxon>
        <taxon>Liliopsida</taxon>
        <taxon>Poales</taxon>
        <taxon>Poaceae</taxon>
        <taxon>PACMAD clade</taxon>
        <taxon>Panicoideae</taxon>
        <taxon>Andropogonodae</taxon>
        <taxon>Andropogoneae</taxon>
        <taxon>Saccharinae</taxon>
        <taxon>Miscanthus</taxon>
    </lineage>
</organism>
<dbReference type="PROSITE" id="PS50089">
    <property type="entry name" value="ZF_RING_2"/>
    <property type="match status" value="1"/>
</dbReference>
<dbReference type="GO" id="GO:0016567">
    <property type="term" value="P:protein ubiquitination"/>
    <property type="evidence" value="ECO:0007669"/>
    <property type="project" value="TreeGrafter"/>
</dbReference>
<accession>A0A811N101</accession>
<feature type="chain" id="PRO_5032683014" description="RING-type domain-containing protein" evidence="5">
    <location>
        <begin position="22"/>
        <end position="194"/>
    </location>
</feature>
<evidence type="ECO:0000256" key="3">
    <source>
        <dbReference type="ARBA" id="ARBA00022833"/>
    </source>
</evidence>
<keyword evidence="8" id="KW-1185">Reference proteome</keyword>
<dbReference type="AlphaFoldDB" id="A0A811N101"/>
<dbReference type="EMBL" id="CAJGYO010000003">
    <property type="protein sequence ID" value="CAD6216592.1"/>
    <property type="molecule type" value="Genomic_DNA"/>
</dbReference>
<dbReference type="SMART" id="SM00744">
    <property type="entry name" value="RINGv"/>
    <property type="match status" value="1"/>
</dbReference>
<evidence type="ECO:0000313" key="7">
    <source>
        <dbReference type="EMBL" id="CAD6216592.1"/>
    </source>
</evidence>
<dbReference type="OrthoDB" id="9984778at2759"/>
<keyword evidence="1" id="KW-0479">Metal-binding</keyword>
<dbReference type="SUPFAM" id="SSF57850">
    <property type="entry name" value="RING/U-box"/>
    <property type="match status" value="1"/>
</dbReference>
<evidence type="ECO:0000256" key="2">
    <source>
        <dbReference type="ARBA" id="ARBA00022771"/>
    </source>
</evidence>
<dbReference type="InterPro" id="IPR011016">
    <property type="entry name" value="Znf_RING-CH"/>
</dbReference>
<evidence type="ECO:0000256" key="4">
    <source>
        <dbReference type="PROSITE-ProRule" id="PRU00175"/>
    </source>
</evidence>
<keyword evidence="2 4" id="KW-0863">Zinc-finger</keyword>
<keyword evidence="3" id="KW-0862">Zinc</keyword>
<dbReference type="PANTHER" id="PTHR45969:SF55">
    <property type="entry name" value="OS07G0686300 PROTEIN"/>
    <property type="match status" value="1"/>
</dbReference>
<dbReference type="InterPro" id="IPR001841">
    <property type="entry name" value="Znf_RING"/>
</dbReference>
<dbReference type="Pfam" id="PF13639">
    <property type="entry name" value="zf-RING_2"/>
    <property type="match status" value="1"/>
</dbReference>
<evidence type="ECO:0000313" key="8">
    <source>
        <dbReference type="Proteomes" id="UP000604825"/>
    </source>
</evidence>
<proteinExistence type="predicted"/>
<dbReference type="Gene3D" id="3.30.40.10">
    <property type="entry name" value="Zinc/RING finger domain, C3HC4 (zinc finger)"/>
    <property type="match status" value="1"/>
</dbReference>
<evidence type="ECO:0000259" key="6">
    <source>
        <dbReference type="PROSITE" id="PS50089"/>
    </source>
</evidence>
<gene>
    <name evidence="7" type="ORF">NCGR_LOCUS10773</name>
</gene>
<comment type="caution">
    <text evidence="7">The sequence shown here is derived from an EMBL/GenBank/DDBJ whole genome shotgun (WGS) entry which is preliminary data.</text>
</comment>
<evidence type="ECO:0000256" key="5">
    <source>
        <dbReference type="SAM" id="SignalP"/>
    </source>
</evidence>
<evidence type="ECO:0000256" key="1">
    <source>
        <dbReference type="ARBA" id="ARBA00022723"/>
    </source>
</evidence>
<protein>
    <recommendedName>
        <fullName evidence="6">RING-type domain-containing protein</fullName>
    </recommendedName>
</protein>
<dbReference type="PANTHER" id="PTHR45969">
    <property type="entry name" value="RING ZINC FINGER PROTEIN-RELATED"/>
    <property type="match status" value="1"/>
</dbReference>
<dbReference type="SMART" id="SM00184">
    <property type="entry name" value="RING"/>
    <property type="match status" value="1"/>
</dbReference>
<reference evidence="7" key="1">
    <citation type="submission" date="2020-10" db="EMBL/GenBank/DDBJ databases">
        <authorList>
            <person name="Han B."/>
            <person name="Lu T."/>
            <person name="Zhao Q."/>
            <person name="Huang X."/>
            <person name="Zhao Y."/>
        </authorList>
    </citation>
    <scope>NUCLEOTIDE SEQUENCE</scope>
</reference>
<dbReference type="GO" id="GO:0008270">
    <property type="term" value="F:zinc ion binding"/>
    <property type="evidence" value="ECO:0007669"/>
    <property type="project" value="UniProtKB-KW"/>
</dbReference>
<dbReference type="GO" id="GO:0061630">
    <property type="term" value="F:ubiquitin protein ligase activity"/>
    <property type="evidence" value="ECO:0007669"/>
    <property type="project" value="TreeGrafter"/>
</dbReference>
<keyword evidence="5" id="KW-0732">Signal</keyword>
<feature type="domain" description="RING-type" evidence="6">
    <location>
        <begin position="99"/>
        <end position="143"/>
    </location>
</feature>
<dbReference type="Proteomes" id="UP000604825">
    <property type="component" value="Unassembled WGS sequence"/>
</dbReference>
<dbReference type="InterPro" id="IPR013083">
    <property type="entry name" value="Znf_RING/FYVE/PHD"/>
</dbReference>
<feature type="signal peptide" evidence="5">
    <location>
        <begin position="1"/>
        <end position="21"/>
    </location>
</feature>
<name>A0A811N101_9POAL</name>